<dbReference type="CDD" id="cd20537">
    <property type="entry name" value="CYCLIN_CCNO-like_rpt2"/>
    <property type="match status" value="1"/>
</dbReference>
<dbReference type="PANTHER" id="PTHR10177">
    <property type="entry name" value="CYCLINS"/>
    <property type="match status" value="1"/>
</dbReference>
<dbReference type="InterPro" id="IPR004367">
    <property type="entry name" value="Cyclin_C-dom"/>
</dbReference>
<evidence type="ECO:0000313" key="4">
    <source>
        <dbReference type="EMBL" id="KAL3799553.1"/>
    </source>
</evidence>
<dbReference type="InterPro" id="IPR039361">
    <property type="entry name" value="Cyclin"/>
</dbReference>
<dbReference type="SMART" id="SM00385">
    <property type="entry name" value="CYCLIN"/>
    <property type="match status" value="2"/>
</dbReference>
<dbReference type="InterPro" id="IPR036915">
    <property type="entry name" value="Cyclin-like_sf"/>
</dbReference>
<keyword evidence="1 2" id="KW-0195">Cyclin</keyword>
<dbReference type="InterPro" id="IPR013763">
    <property type="entry name" value="Cyclin-like_dom"/>
</dbReference>
<evidence type="ECO:0000313" key="5">
    <source>
        <dbReference type="Proteomes" id="UP001516023"/>
    </source>
</evidence>
<dbReference type="SUPFAM" id="SSF47954">
    <property type="entry name" value="Cyclin-like"/>
    <property type="match status" value="2"/>
</dbReference>
<gene>
    <name evidence="4" type="ORF">HJC23_008680</name>
</gene>
<dbReference type="Proteomes" id="UP001516023">
    <property type="component" value="Unassembled WGS sequence"/>
</dbReference>
<sequence length="325" mass="36654">MPSSIVIAGEDTDGLLSSNVDKNEYRQQIPHRDCVRVECRNQWNALVAKEQRATYKIQHFFARLETARTKLCDWAYQFVDAAGLDRGIVSIALSYFDRYVCRQMGKMQCKIDLIFMTSLYLAIKVHSSSGMTFPAFKISEITGGKYDEGHITDMELSLLRVLGWQVNPPVPSLFLALCNELGSDQATLSEVWTMAKFLIELSVYDVFFTGANPSSIALAAVSVAANIHSTPGEIMQDIRNLEVRSQSDQIEQCTKRLQVIYNQWHISKCSDPRPVCHSPTGVIRAGESAKRQKAARRLDHVFHSEDTRTNRVTGRMNKKRTPSTV</sequence>
<organism evidence="4 5">
    <name type="scientific">Cyclotella cryptica</name>
    <dbReference type="NCBI Taxonomy" id="29204"/>
    <lineage>
        <taxon>Eukaryota</taxon>
        <taxon>Sar</taxon>
        <taxon>Stramenopiles</taxon>
        <taxon>Ochrophyta</taxon>
        <taxon>Bacillariophyta</taxon>
        <taxon>Coscinodiscophyceae</taxon>
        <taxon>Thalassiosirophycidae</taxon>
        <taxon>Stephanodiscales</taxon>
        <taxon>Stephanodiscaceae</taxon>
        <taxon>Cyclotella</taxon>
    </lineage>
</organism>
<dbReference type="FunFam" id="1.10.472.10:FF:000093">
    <property type="entry name" value="Predicted protein"/>
    <property type="match status" value="1"/>
</dbReference>
<feature type="domain" description="Cyclin-like" evidence="3">
    <location>
        <begin position="73"/>
        <end position="160"/>
    </location>
</feature>
<dbReference type="Pfam" id="PF02984">
    <property type="entry name" value="Cyclin_C"/>
    <property type="match status" value="1"/>
</dbReference>
<dbReference type="EMBL" id="JABMIG020000038">
    <property type="protein sequence ID" value="KAL3799553.1"/>
    <property type="molecule type" value="Genomic_DNA"/>
</dbReference>
<dbReference type="Gene3D" id="1.10.472.10">
    <property type="entry name" value="Cyclin-like"/>
    <property type="match status" value="2"/>
</dbReference>
<evidence type="ECO:0000256" key="1">
    <source>
        <dbReference type="ARBA" id="ARBA00023127"/>
    </source>
</evidence>
<comment type="similarity">
    <text evidence="2">Belongs to the cyclin family.</text>
</comment>
<feature type="domain" description="Cyclin-like" evidence="3">
    <location>
        <begin position="172"/>
        <end position="259"/>
    </location>
</feature>
<comment type="caution">
    <text evidence="4">The sequence shown here is derived from an EMBL/GenBank/DDBJ whole genome shotgun (WGS) entry which is preliminary data.</text>
</comment>
<evidence type="ECO:0000256" key="2">
    <source>
        <dbReference type="RuleBase" id="RU000383"/>
    </source>
</evidence>
<dbReference type="AlphaFoldDB" id="A0ABD3QGJ5"/>
<protein>
    <recommendedName>
        <fullName evidence="3">Cyclin-like domain-containing protein</fullName>
    </recommendedName>
</protein>
<accession>A0ABD3QGJ5</accession>
<proteinExistence type="inferred from homology"/>
<dbReference type="InterPro" id="IPR006671">
    <property type="entry name" value="Cyclin_N"/>
</dbReference>
<dbReference type="Pfam" id="PF00134">
    <property type="entry name" value="Cyclin_N"/>
    <property type="match status" value="1"/>
</dbReference>
<evidence type="ECO:0000259" key="3">
    <source>
        <dbReference type="SMART" id="SM00385"/>
    </source>
</evidence>
<reference evidence="4 5" key="1">
    <citation type="journal article" date="2020" name="G3 (Bethesda)">
        <title>Improved Reference Genome for Cyclotella cryptica CCMP332, a Model for Cell Wall Morphogenesis, Salinity Adaptation, and Lipid Production in Diatoms (Bacillariophyta).</title>
        <authorList>
            <person name="Roberts W.R."/>
            <person name="Downey K.M."/>
            <person name="Ruck E.C."/>
            <person name="Traller J.C."/>
            <person name="Alverson A.J."/>
        </authorList>
    </citation>
    <scope>NUCLEOTIDE SEQUENCE [LARGE SCALE GENOMIC DNA]</scope>
    <source>
        <strain evidence="4 5">CCMP332</strain>
    </source>
</reference>
<name>A0ABD3QGJ5_9STRA</name>
<keyword evidence="5" id="KW-1185">Reference proteome</keyword>